<dbReference type="PROSITE" id="PS50975">
    <property type="entry name" value="ATP_GRASP"/>
    <property type="match status" value="1"/>
</dbReference>
<dbReference type="Pfam" id="PF00450">
    <property type="entry name" value="Peptidase_S10"/>
    <property type="match status" value="1"/>
</dbReference>
<dbReference type="GO" id="GO:0005524">
    <property type="term" value="F:ATP binding"/>
    <property type="evidence" value="ECO:0007669"/>
    <property type="project" value="UniProtKB-UniRule"/>
</dbReference>
<dbReference type="InterPro" id="IPR001563">
    <property type="entry name" value="Peptidase_S10"/>
</dbReference>
<keyword evidence="3" id="KW-0121">Carboxypeptidase</keyword>
<dbReference type="SUPFAM" id="SSF53474">
    <property type="entry name" value="alpha/beta-Hydrolases"/>
    <property type="match status" value="1"/>
</dbReference>
<dbReference type="InterPro" id="IPR013815">
    <property type="entry name" value="ATP_grasp_subdomain_1"/>
</dbReference>
<dbReference type="AlphaFoldDB" id="A0AAN4YDT4"/>
<evidence type="ECO:0000256" key="6">
    <source>
        <dbReference type="ARBA" id="ARBA00022801"/>
    </source>
</evidence>
<evidence type="ECO:0000256" key="7">
    <source>
        <dbReference type="ARBA" id="ARBA00023180"/>
    </source>
</evidence>
<accession>A0AAN4YDT4</accession>
<dbReference type="InterPro" id="IPR011761">
    <property type="entry name" value="ATP-grasp"/>
</dbReference>
<name>A0AAN4YDT4_ASPOZ</name>
<evidence type="ECO:0000256" key="3">
    <source>
        <dbReference type="ARBA" id="ARBA00022645"/>
    </source>
</evidence>
<dbReference type="SUPFAM" id="SSF56059">
    <property type="entry name" value="Glutathione synthetase ATP-binding domain-like"/>
    <property type="match status" value="1"/>
</dbReference>
<keyword evidence="2" id="KW-0436">Ligase</keyword>
<evidence type="ECO:0000256" key="1">
    <source>
        <dbReference type="ARBA" id="ARBA00009431"/>
    </source>
</evidence>
<organism evidence="10 11">
    <name type="scientific">Aspergillus oryzae</name>
    <name type="common">Yellow koji mold</name>
    <dbReference type="NCBI Taxonomy" id="5062"/>
    <lineage>
        <taxon>Eukaryota</taxon>
        <taxon>Fungi</taxon>
        <taxon>Dikarya</taxon>
        <taxon>Ascomycota</taxon>
        <taxon>Pezizomycotina</taxon>
        <taxon>Eurotiomycetes</taxon>
        <taxon>Eurotiomycetidae</taxon>
        <taxon>Eurotiales</taxon>
        <taxon>Aspergillaceae</taxon>
        <taxon>Aspergillus</taxon>
        <taxon>Aspergillus subgen. Circumdati</taxon>
    </lineage>
</organism>
<dbReference type="FunFam" id="3.40.50.1820:FF:000118">
    <property type="entry name" value="Carboxypeptidase"/>
    <property type="match status" value="1"/>
</dbReference>
<evidence type="ECO:0000256" key="8">
    <source>
        <dbReference type="PROSITE-ProRule" id="PRU00409"/>
    </source>
</evidence>
<dbReference type="GO" id="GO:0006508">
    <property type="term" value="P:proteolysis"/>
    <property type="evidence" value="ECO:0007669"/>
    <property type="project" value="UniProtKB-KW"/>
</dbReference>
<keyword evidence="8" id="KW-0547">Nucleotide-binding</keyword>
<dbReference type="PRINTS" id="PR00724">
    <property type="entry name" value="CRBOXYPTASEC"/>
</dbReference>
<evidence type="ECO:0000256" key="5">
    <source>
        <dbReference type="ARBA" id="ARBA00022729"/>
    </source>
</evidence>
<protein>
    <submittedName>
        <fullName evidence="10">Unnamed protein product</fullName>
    </submittedName>
</protein>
<dbReference type="GO" id="GO:0008716">
    <property type="term" value="F:D-alanine-D-alanine ligase activity"/>
    <property type="evidence" value="ECO:0007669"/>
    <property type="project" value="InterPro"/>
</dbReference>
<keyword evidence="7" id="KW-0325">Glycoprotein</keyword>
<dbReference type="InterPro" id="IPR011095">
    <property type="entry name" value="Dala_Dala_lig_C"/>
</dbReference>
<dbReference type="Gene3D" id="3.40.50.1820">
    <property type="entry name" value="alpha/beta hydrolase"/>
    <property type="match status" value="1"/>
</dbReference>
<evidence type="ECO:0000256" key="4">
    <source>
        <dbReference type="ARBA" id="ARBA00022670"/>
    </source>
</evidence>
<evidence type="ECO:0000259" key="9">
    <source>
        <dbReference type="PROSITE" id="PS50975"/>
    </source>
</evidence>
<dbReference type="EMBL" id="BSYA01000011">
    <property type="protein sequence ID" value="GMG24487.1"/>
    <property type="molecule type" value="Genomic_DNA"/>
</dbReference>
<evidence type="ECO:0000313" key="10">
    <source>
        <dbReference type="EMBL" id="GMG24487.1"/>
    </source>
</evidence>
<keyword evidence="8" id="KW-0067">ATP-binding</keyword>
<feature type="domain" description="ATP-grasp" evidence="9">
    <location>
        <begin position="121"/>
        <end position="359"/>
    </location>
</feature>
<dbReference type="GO" id="GO:0004185">
    <property type="term" value="F:serine-type carboxypeptidase activity"/>
    <property type="evidence" value="ECO:0007669"/>
    <property type="project" value="InterPro"/>
</dbReference>
<dbReference type="Gene3D" id="3.30.1490.20">
    <property type="entry name" value="ATP-grasp fold, A domain"/>
    <property type="match status" value="1"/>
</dbReference>
<dbReference type="PANTHER" id="PTHR11802">
    <property type="entry name" value="SERINE PROTEASE FAMILY S10 SERINE CARBOXYPEPTIDASE"/>
    <property type="match status" value="1"/>
</dbReference>
<dbReference type="PANTHER" id="PTHR11802:SF479">
    <property type="entry name" value="CARBOXYPEPTIDASE"/>
    <property type="match status" value="1"/>
</dbReference>
<dbReference type="Gene3D" id="3.30.470.20">
    <property type="entry name" value="ATP-grasp fold, B domain"/>
    <property type="match status" value="1"/>
</dbReference>
<keyword evidence="4" id="KW-0645">Protease</keyword>
<dbReference type="GO" id="GO:0046872">
    <property type="term" value="F:metal ion binding"/>
    <property type="evidence" value="ECO:0007669"/>
    <property type="project" value="InterPro"/>
</dbReference>
<dbReference type="Pfam" id="PF07478">
    <property type="entry name" value="Dala_Dala_lig_C"/>
    <property type="match status" value="1"/>
</dbReference>
<sequence length="838" mass="93072">MSDTPSLHIALIAEQRSTFHNQGYSEEECAALPHSGETGSVLTTLRELGHHVTLVPGVQSLVKHLAAGTYKDWDLAFNIAQGFHGSSREAQVPALLDAYQLLYTFSDAATMALCQNKVHTKIILAHHNIPTAPFSVISRKDQNLRLENLDNMLSHYPLFLKPVIEGSSKGIDRFNKVTEPAELESAVKKLRSIFPDQDILVEPFLSGRELSVSILGTGVQSCVVGVTGFLWQNPFSDRNGENESSSSLEFASRKSKSSDANMLVVRHDPGLMAEPQVKVACQVALDAWRSLGCRDAGRVDIRFSSDEHDAVPNVLESKANRWDLELKFKNYTANEQQPGRCQEHPCPLLLNQNVADARSINCPIIMVIGHVQSRKGWAYGSIAYLVESLPDVPFDVGELYSGSVPIEKGNSSRTLFFVFQPTVGEPVDEITIEVNGGPGASSLEGFLQETGRFVWPPGTYAPVINPYSWPVGTGFSTGTPTATTEEETSRDFINFFKNFQDIFGIKKFKIYVTGQSYAGRYVPYIAAAMLDQNDKDYYDVHGALVYDPVIGQFDYVGQQVAAVPTVQENANIFNFNASFMNQLQSLHKSCGYQDFIDEYLTFPPSGVQPPKSFDPTSDADCNIYNMITDAAYRVNPCYNVYAINQMCPFLWDVLGGPTKLHYLPAGATVYFDRDDVKKAMHAPNMTWSLSSLQPVFVGGDAGVGRLGDLSANPIERVLPQVIEATNRVLISHGDYDFILQTNGTLLAIQNMTWNGQLGFQSQPSTPIEIGLPDLQYAEVFEENDLFSWRSGQGVMGIQHYERGMMWAETFQSGHMQPQYQPRVAYRHIQWLLGRIEEL</sequence>
<proteinExistence type="inferred from homology"/>
<dbReference type="Proteomes" id="UP001165205">
    <property type="component" value="Unassembled WGS sequence"/>
</dbReference>
<evidence type="ECO:0000256" key="2">
    <source>
        <dbReference type="ARBA" id="ARBA00022598"/>
    </source>
</evidence>
<keyword evidence="6" id="KW-0378">Hydrolase</keyword>
<dbReference type="InterPro" id="IPR029058">
    <property type="entry name" value="AB_hydrolase_fold"/>
</dbReference>
<reference evidence="10" key="1">
    <citation type="submission" date="2023-04" db="EMBL/GenBank/DDBJ databases">
        <title>Aspergillus oryzae NBRC 4228.</title>
        <authorList>
            <person name="Ichikawa N."/>
            <person name="Sato H."/>
            <person name="Tonouchi N."/>
        </authorList>
    </citation>
    <scope>NUCLEOTIDE SEQUENCE</scope>
    <source>
        <strain evidence="10">NBRC 4228</strain>
    </source>
</reference>
<comment type="caution">
    <text evidence="10">The sequence shown here is derived from an EMBL/GenBank/DDBJ whole genome shotgun (WGS) entry which is preliminary data.</text>
</comment>
<gene>
    <name evidence="10" type="ORF">Aory04_000172100</name>
</gene>
<evidence type="ECO:0000313" key="11">
    <source>
        <dbReference type="Proteomes" id="UP001165205"/>
    </source>
</evidence>
<comment type="similarity">
    <text evidence="1">Belongs to the peptidase S10 family.</text>
</comment>
<keyword evidence="5" id="KW-0732">Signal</keyword>